<proteinExistence type="predicted"/>
<accession>A0A2U1J3Z7</accession>
<feature type="compositionally biased region" description="Polar residues" evidence="1">
    <location>
        <begin position="1"/>
        <end position="31"/>
    </location>
</feature>
<feature type="compositionally biased region" description="Low complexity" evidence="1">
    <location>
        <begin position="231"/>
        <end position="255"/>
    </location>
</feature>
<feature type="region of interest" description="Disordered" evidence="1">
    <location>
        <begin position="1"/>
        <end position="145"/>
    </location>
</feature>
<organism evidence="2 3">
    <name type="scientific">Smittium angustum</name>
    <dbReference type="NCBI Taxonomy" id="133377"/>
    <lineage>
        <taxon>Eukaryota</taxon>
        <taxon>Fungi</taxon>
        <taxon>Fungi incertae sedis</taxon>
        <taxon>Zoopagomycota</taxon>
        <taxon>Kickxellomycotina</taxon>
        <taxon>Harpellomycetes</taxon>
        <taxon>Harpellales</taxon>
        <taxon>Legeriomycetaceae</taxon>
        <taxon>Smittium</taxon>
    </lineage>
</organism>
<evidence type="ECO:0000313" key="2">
    <source>
        <dbReference type="EMBL" id="PVZ99791.1"/>
    </source>
</evidence>
<comment type="caution">
    <text evidence="2">The sequence shown here is derived from an EMBL/GenBank/DDBJ whole genome shotgun (WGS) entry which is preliminary data.</text>
</comment>
<gene>
    <name evidence="2" type="ORF">BB558_004198</name>
</gene>
<evidence type="ECO:0000256" key="1">
    <source>
        <dbReference type="SAM" id="MobiDB-lite"/>
    </source>
</evidence>
<feature type="compositionally biased region" description="Low complexity" evidence="1">
    <location>
        <begin position="69"/>
        <end position="79"/>
    </location>
</feature>
<dbReference type="Pfam" id="PF11901">
    <property type="entry name" value="DM9"/>
    <property type="match status" value="1"/>
</dbReference>
<keyword evidence="3" id="KW-1185">Reference proteome</keyword>
<dbReference type="AlphaFoldDB" id="A0A2U1J3Z7"/>
<reference evidence="2 3" key="1">
    <citation type="journal article" date="2018" name="MBio">
        <title>Comparative Genomics Reveals the Core Gene Toolbox for the Fungus-Insect Symbiosis.</title>
        <authorList>
            <person name="Wang Y."/>
            <person name="Stata M."/>
            <person name="Wang W."/>
            <person name="Stajich J.E."/>
            <person name="White M.M."/>
            <person name="Moncalvo J.M."/>
        </authorList>
    </citation>
    <scope>NUCLEOTIDE SEQUENCE [LARGE SCALE GENOMIC DNA]</scope>
    <source>
        <strain evidence="2 3">AUS-126-30</strain>
    </source>
</reference>
<sequence>MSNFRPTGSINFNTPDSNSNSFGNQNNTQRPPQLPNRPGPDPQQGNPNFPGPNQRPPNRPGPGSGPGPQQGNPNFSGPNQQPPNRPGPGPQQGFPGLPDPNRDNPAVGSGPTMYSMPPAPGFPDPGFGFNYESDRQNNYGGGMPLPSFGGYNSDYGNPMGMPGGGRPAEIGFSIGGFGGPPPPQGYNYNSPPNVGPGRQQFDPGFNYGGNDYPPYDPYSSRPPPMGPSAPIPGSFGAPSNTNPSSYNNTGYNPYGNIPPRPTRPVASGVPPSTNAPQNTSNSSGMEWIPVKNSLIPSSAFVAGKNRNELVYIIRSSYKNGVHVGTLSKGIGGAMITAGGRIVTPKEYSILCANENAFKWVPAKGRVDPTLVTHRLVLGGNDPTGSPFFVAKRTKNGRDYIGKVGPSIKQGISYPYEGSEKISKEYQMLAFR</sequence>
<dbReference type="EMBL" id="MBFU01000388">
    <property type="protein sequence ID" value="PVZ99791.1"/>
    <property type="molecule type" value="Genomic_DNA"/>
</dbReference>
<feature type="compositionally biased region" description="Pro residues" evidence="1">
    <location>
        <begin position="214"/>
        <end position="230"/>
    </location>
</feature>
<feature type="compositionally biased region" description="Pro residues" evidence="1">
    <location>
        <begin position="80"/>
        <end position="89"/>
    </location>
</feature>
<dbReference type="PANTHER" id="PTHR31649">
    <property type="entry name" value="AGAP009604-PA"/>
    <property type="match status" value="1"/>
</dbReference>
<feature type="compositionally biased region" description="Pro residues" evidence="1">
    <location>
        <begin position="49"/>
        <end position="65"/>
    </location>
</feature>
<feature type="region of interest" description="Disordered" evidence="1">
    <location>
        <begin position="179"/>
        <end position="284"/>
    </location>
</feature>
<feature type="compositionally biased region" description="Pro residues" evidence="1">
    <location>
        <begin position="32"/>
        <end position="41"/>
    </location>
</feature>
<name>A0A2U1J3Z7_SMIAN</name>
<feature type="compositionally biased region" description="Polar residues" evidence="1">
    <location>
        <begin position="270"/>
        <end position="284"/>
    </location>
</feature>
<protein>
    <submittedName>
        <fullName evidence="2">Uncharacterized protein</fullName>
    </submittedName>
</protein>
<dbReference type="Proteomes" id="UP000245591">
    <property type="component" value="Unassembled WGS sequence"/>
</dbReference>
<dbReference type="InterPro" id="IPR006616">
    <property type="entry name" value="DM9_repeat"/>
</dbReference>
<dbReference type="SMART" id="SM00696">
    <property type="entry name" value="DM9"/>
    <property type="match status" value="1"/>
</dbReference>
<evidence type="ECO:0000313" key="3">
    <source>
        <dbReference type="Proteomes" id="UP000245591"/>
    </source>
</evidence>
<dbReference type="PANTHER" id="PTHR31649:SF1">
    <property type="entry name" value="FARNESOIC ACID O-METHYL TRANSFERASE DOMAIN-CONTAINING PROTEIN"/>
    <property type="match status" value="1"/>
</dbReference>